<feature type="binding site" description="axial binding residue" evidence="5">
    <location>
        <position position="93"/>
    </location>
    <ligand>
        <name>chlorophyll b</name>
        <dbReference type="ChEBI" id="CHEBI:61721"/>
        <label>1</label>
    </ligand>
    <ligandPart>
        <name>Mg</name>
        <dbReference type="ChEBI" id="CHEBI:25107"/>
    </ligandPart>
</feature>
<keyword evidence="5" id="KW-0157">Chromophore</keyword>
<evidence type="ECO:0000256" key="4">
    <source>
        <dbReference type="ARBA" id="ARBA00022640"/>
    </source>
</evidence>
<dbReference type="OrthoDB" id="423598at2759"/>
<dbReference type="STRING" id="905079.L1JA42"/>
<keyword evidence="5" id="KW-0148">Chlorophyll</keyword>
<dbReference type="EnsemblProtists" id="EKX45408">
    <property type="protein sequence ID" value="EKX45408"/>
    <property type="gene ID" value="GUITHDRAFT_94659"/>
</dbReference>
<dbReference type="PANTHER" id="PTHR21649">
    <property type="entry name" value="CHLOROPHYLL A/B BINDING PROTEIN"/>
    <property type="match status" value="1"/>
</dbReference>
<feature type="binding site" evidence="5">
    <location>
        <position position="88"/>
    </location>
    <ligand>
        <name>chlorophyll a</name>
        <dbReference type="ChEBI" id="CHEBI:58416"/>
        <label>1</label>
    </ligand>
</feature>
<evidence type="ECO:0000313" key="9">
    <source>
        <dbReference type="Proteomes" id="UP000011087"/>
    </source>
</evidence>
<dbReference type="EMBL" id="JH992999">
    <property type="protein sequence ID" value="EKX45408.1"/>
    <property type="molecule type" value="Genomic_DNA"/>
</dbReference>
<dbReference type="Proteomes" id="UP000011087">
    <property type="component" value="Unassembled WGS sequence"/>
</dbReference>
<feature type="binding site" evidence="5">
    <location>
        <position position="91"/>
    </location>
    <ligand>
        <name>chlorophyll a</name>
        <dbReference type="ChEBI" id="CHEBI:58416"/>
        <label>1</label>
    </ligand>
</feature>
<evidence type="ECO:0000313" key="7">
    <source>
        <dbReference type="EMBL" id="EKX45408.1"/>
    </source>
</evidence>
<reference evidence="7 9" key="1">
    <citation type="journal article" date="2012" name="Nature">
        <title>Algal genomes reveal evolutionary mosaicism and the fate of nucleomorphs.</title>
        <authorList>
            <consortium name="DOE Joint Genome Institute"/>
            <person name="Curtis B.A."/>
            <person name="Tanifuji G."/>
            <person name="Burki F."/>
            <person name="Gruber A."/>
            <person name="Irimia M."/>
            <person name="Maruyama S."/>
            <person name="Arias M.C."/>
            <person name="Ball S.G."/>
            <person name="Gile G.H."/>
            <person name="Hirakawa Y."/>
            <person name="Hopkins J.F."/>
            <person name="Kuo A."/>
            <person name="Rensing S.A."/>
            <person name="Schmutz J."/>
            <person name="Symeonidi A."/>
            <person name="Elias M."/>
            <person name="Eveleigh R.J."/>
            <person name="Herman E.K."/>
            <person name="Klute M.J."/>
            <person name="Nakayama T."/>
            <person name="Obornik M."/>
            <person name="Reyes-Prieto A."/>
            <person name="Armbrust E.V."/>
            <person name="Aves S.J."/>
            <person name="Beiko R.G."/>
            <person name="Coutinho P."/>
            <person name="Dacks J.B."/>
            <person name="Durnford D.G."/>
            <person name="Fast N.M."/>
            <person name="Green B.R."/>
            <person name="Grisdale C.J."/>
            <person name="Hempel F."/>
            <person name="Henrissat B."/>
            <person name="Hoppner M.P."/>
            <person name="Ishida K."/>
            <person name="Kim E."/>
            <person name="Koreny L."/>
            <person name="Kroth P.G."/>
            <person name="Liu Y."/>
            <person name="Malik S.B."/>
            <person name="Maier U.G."/>
            <person name="McRose D."/>
            <person name="Mock T."/>
            <person name="Neilson J.A."/>
            <person name="Onodera N.T."/>
            <person name="Poole A.M."/>
            <person name="Pritham E.J."/>
            <person name="Richards T.A."/>
            <person name="Rocap G."/>
            <person name="Roy S.W."/>
            <person name="Sarai C."/>
            <person name="Schaack S."/>
            <person name="Shirato S."/>
            <person name="Slamovits C.H."/>
            <person name="Spencer D.F."/>
            <person name="Suzuki S."/>
            <person name="Worden A.Z."/>
            <person name="Zauner S."/>
            <person name="Barry K."/>
            <person name="Bell C."/>
            <person name="Bharti A.K."/>
            <person name="Crow J.A."/>
            <person name="Grimwood J."/>
            <person name="Kramer R."/>
            <person name="Lindquist E."/>
            <person name="Lucas S."/>
            <person name="Salamov A."/>
            <person name="McFadden G.I."/>
            <person name="Lane C.E."/>
            <person name="Keeling P.J."/>
            <person name="Gray M.W."/>
            <person name="Grigoriev I.V."/>
            <person name="Archibald J.M."/>
        </authorList>
    </citation>
    <scope>NUCLEOTIDE SEQUENCE</scope>
    <source>
        <strain evidence="7 9">CCMP2712</strain>
    </source>
</reference>
<feature type="binding site" evidence="5">
    <location>
        <position position="76"/>
    </location>
    <ligand>
        <name>chlorophyll a</name>
        <dbReference type="ChEBI" id="CHEBI:58416"/>
        <label>1</label>
    </ligand>
</feature>
<dbReference type="AlphaFoldDB" id="L1JA42"/>
<accession>L1JA42</accession>
<dbReference type="InterPro" id="IPR001344">
    <property type="entry name" value="Chloro_AB-bd_pln"/>
</dbReference>
<reference evidence="9" key="2">
    <citation type="submission" date="2012-11" db="EMBL/GenBank/DDBJ databases">
        <authorList>
            <person name="Kuo A."/>
            <person name="Curtis B.A."/>
            <person name="Tanifuji G."/>
            <person name="Burki F."/>
            <person name="Gruber A."/>
            <person name="Irimia M."/>
            <person name="Maruyama S."/>
            <person name="Arias M.C."/>
            <person name="Ball S.G."/>
            <person name="Gile G.H."/>
            <person name="Hirakawa Y."/>
            <person name="Hopkins J.F."/>
            <person name="Rensing S.A."/>
            <person name="Schmutz J."/>
            <person name="Symeonidi A."/>
            <person name="Elias M."/>
            <person name="Eveleigh R.J."/>
            <person name="Herman E.K."/>
            <person name="Klute M.J."/>
            <person name="Nakayama T."/>
            <person name="Obornik M."/>
            <person name="Reyes-Prieto A."/>
            <person name="Armbrust E.V."/>
            <person name="Aves S.J."/>
            <person name="Beiko R.G."/>
            <person name="Coutinho P."/>
            <person name="Dacks J.B."/>
            <person name="Durnford D.G."/>
            <person name="Fast N.M."/>
            <person name="Green B.R."/>
            <person name="Grisdale C."/>
            <person name="Hempe F."/>
            <person name="Henrissat B."/>
            <person name="Hoppner M.P."/>
            <person name="Ishida K.-I."/>
            <person name="Kim E."/>
            <person name="Koreny L."/>
            <person name="Kroth P.G."/>
            <person name="Liu Y."/>
            <person name="Malik S.-B."/>
            <person name="Maier U.G."/>
            <person name="McRose D."/>
            <person name="Mock T."/>
            <person name="Neilson J.A."/>
            <person name="Onodera N.T."/>
            <person name="Poole A.M."/>
            <person name="Pritham E.J."/>
            <person name="Richards T.A."/>
            <person name="Rocap G."/>
            <person name="Roy S.W."/>
            <person name="Sarai C."/>
            <person name="Schaack S."/>
            <person name="Shirato S."/>
            <person name="Slamovits C.H."/>
            <person name="Spencer D.F."/>
            <person name="Suzuki S."/>
            <person name="Worden A.Z."/>
            <person name="Zauner S."/>
            <person name="Barry K."/>
            <person name="Bell C."/>
            <person name="Bharti A.K."/>
            <person name="Crow J.A."/>
            <person name="Grimwood J."/>
            <person name="Kramer R."/>
            <person name="Lindquist E."/>
            <person name="Lucas S."/>
            <person name="Salamov A."/>
            <person name="McFadden G.I."/>
            <person name="Lane C.E."/>
            <person name="Keeling P.J."/>
            <person name="Gray M.W."/>
            <person name="Grigoriev I.V."/>
            <person name="Archibald J.M."/>
        </authorList>
    </citation>
    <scope>NUCLEOTIDE SEQUENCE</scope>
    <source>
        <strain evidence="9">CCMP2712</strain>
    </source>
</reference>
<feature type="binding site" evidence="5">
    <location>
        <position position="194"/>
    </location>
    <ligand>
        <name>chlorophyll a</name>
        <dbReference type="ChEBI" id="CHEBI:58416"/>
        <label>1</label>
    </ligand>
</feature>
<keyword evidence="4" id="KW-0934">Plastid</keyword>
<dbReference type="PaxDb" id="55529-EKX45408"/>
<evidence type="ECO:0000256" key="3">
    <source>
        <dbReference type="ARBA" id="ARBA00022531"/>
    </source>
</evidence>
<comment type="subcellular location">
    <subcellularLocation>
        <location evidence="1">Plastid</location>
        <location evidence="1">Chloroplast</location>
    </subcellularLocation>
</comment>
<feature type="chain" id="PRO_5008771084" evidence="6">
    <location>
        <begin position="17"/>
        <end position="242"/>
    </location>
</feature>
<gene>
    <name evidence="7" type="primary">Lhcr16</name>
    <name evidence="7" type="ORF">GUITHDRAFT_94659</name>
</gene>
<organism evidence="7">
    <name type="scientific">Guillardia theta (strain CCMP2712)</name>
    <name type="common">Cryptophyte</name>
    <dbReference type="NCBI Taxonomy" id="905079"/>
    <lineage>
        <taxon>Eukaryota</taxon>
        <taxon>Cryptophyceae</taxon>
        <taxon>Pyrenomonadales</taxon>
        <taxon>Geminigeraceae</taxon>
        <taxon>Guillardia</taxon>
    </lineage>
</organism>
<dbReference type="RefSeq" id="XP_005832388.1">
    <property type="nucleotide sequence ID" value="XM_005832331.1"/>
</dbReference>
<dbReference type="Gene3D" id="1.10.3460.10">
    <property type="entry name" value="Chlorophyll a/b binding protein domain"/>
    <property type="match status" value="1"/>
</dbReference>
<feature type="binding site" description="axial binding residue" evidence="5">
    <location>
        <position position="165"/>
    </location>
    <ligand>
        <name>chlorophyll b</name>
        <dbReference type="ChEBI" id="CHEBI:61721"/>
        <label>1</label>
    </ligand>
    <ligandPart>
        <name>Mg</name>
        <dbReference type="ChEBI" id="CHEBI:25107"/>
    </ligandPart>
</feature>
<feature type="binding site" evidence="5">
    <location>
        <position position="199"/>
    </location>
    <ligand>
        <name>chlorophyll a</name>
        <dbReference type="ChEBI" id="CHEBI:58416"/>
        <label>1</label>
    </ligand>
</feature>
<dbReference type="GO" id="GO:0009507">
    <property type="term" value="C:chloroplast"/>
    <property type="evidence" value="ECO:0007669"/>
    <property type="project" value="UniProtKB-SubCell"/>
</dbReference>
<dbReference type="GeneID" id="17302032"/>
<dbReference type="Pfam" id="PF00504">
    <property type="entry name" value="Chloroa_b-bind"/>
    <property type="match status" value="1"/>
</dbReference>
<protein>
    <submittedName>
        <fullName evidence="7">Light-harvesting Chl a protein 16</fullName>
    </submittedName>
</protein>
<keyword evidence="3" id="KW-0602">Photosynthesis</keyword>
<dbReference type="KEGG" id="gtt:GUITHDRAFT_94659"/>
<sequence length="242" mass="25598">MLRSALLLAGACTASAFAPAALPAHRAQSRSGVTMQLWGEGKVQGRGVQAIPFSAPPSTLPADMVGYVGFDPLGFSTLVDIRLLRESELKHGRAAMLAAAGAIAQDLFTFPGVEKVVGKAKMTGAHDALIAGAHAGNKQSFAMHQIIFWVGLIEIITLPAIFEMLNGSPRKPGDFSFDPLGLNKKSDGRMELAEIKNGRLAMIGIGGMIHHYLLTGKGPIQFLTGIPNYKSCIEPHLGALCK</sequence>
<dbReference type="OMA" id="VTMEDMF"/>
<evidence type="ECO:0000256" key="1">
    <source>
        <dbReference type="ARBA" id="ARBA00004229"/>
    </source>
</evidence>
<keyword evidence="6" id="KW-0732">Signal</keyword>
<reference evidence="8" key="3">
    <citation type="submission" date="2016-03" db="UniProtKB">
        <authorList>
            <consortium name="EnsemblProtists"/>
        </authorList>
    </citation>
    <scope>IDENTIFICATION</scope>
</reference>
<dbReference type="SUPFAM" id="SSF103511">
    <property type="entry name" value="Chlorophyll a-b binding protein"/>
    <property type="match status" value="1"/>
</dbReference>
<dbReference type="GO" id="GO:0016168">
    <property type="term" value="F:chlorophyll binding"/>
    <property type="evidence" value="ECO:0007669"/>
    <property type="project" value="UniProtKB-KW"/>
</dbReference>
<evidence type="ECO:0000256" key="2">
    <source>
        <dbReference type="ARBA" id="ARBA00022528"/>
    </source>
</evidence>
<evidence type="ECO:0000256" key="5">
    <source>
        <dbReference type="PIRSR" id="PIRSR601344-1"/>
    </source>
</evidence>
<evidence type="ECO:0000313" key="8">
    <source>
        <dbReference type="EnsemblProtists" id="EKX45408"/>
    </source>
</evidence>
<evidence type="ECO:0000256" key="6">
    <source>
        <dbReference type="SAM" id="SignalP"/>
    </source>
</evidence>
<feature type="signal peptide" evidence="6">
    <location>
        <begin position="1"/>
        <end position="16"/>
    </location>
</feature>
<dbReference type="GO" id="GO:0009765">
    <property type="term" value="P:photosynthesis, light harvesting"/>
    <property type="evidence" value="ECO:0007669"/>
    <property type="project" value="InterPro"/>
</dbReference>
<feature type="binding site" evidence="5">
    <location>
        <position position="197"/>
    </location>
    <ligand>
        <name>chlorophyll a</name>
        <dbReference type="ChEBI" id="CHEBI:58416"/>
        <label>1</label>
    </ligand>
</feature>
<keyword evidence="9" id="KW-1185">Reference proteome</keyword>
<keyword evidence="2" id="KW-0150">Chloroplast</keyword>
<name>L1JA42_GUITC</name>
<proteinExistence type="predicted"/>
<dbReference type="GO" id="GO:0016020">
    <property type="term" value="C:membrane"/>
    <property type="evidence" value="ECO:0007669"/>
    <property type="project" value="InterPro"/>
</dbReference>
<dbReference type="eggNOG" id="ENOG502S1S0">
    <property type="taxonomic scope" value="Eukaryota"/>
</dbReference>
<dbReference type="HOGENOM" id="CLU_057943_3_2_1"/>
<dbReference type="InterPro" id="IPR022796">
    <property type="entry name" value="Chloroa_b-bind"/>
</dbReference>